<evidence type="ECO:0000313" key="3">
    <source>
        <dbReference type="Proteomes" id="UP000824062"/>
    </source>
</evidence>
<proteinExistence type="predicted"/>
<sequence>MRTRKPEGSNVPLRRMDIESVVVGGGPVASLVVLKTREGEGSGGARLLPIRIGSVEATSITMGVNRPRGGRPMTHDLLCATISALGAKTASARVMAVQGTTFFAQLELVCATGERTFVDARPSDAIAVAVREDVPIYADDSVLETASMPDFRGVEREEERRELSEFHDFVESLSPEDFNVAHGEKDGE</sequence>
<dbReference type="InterPro" id="IPR003729">
    <property type="entry name" value="Bi_nuclease_dom"/>
</dbReference>
<reference evidence="2" key="2">
    <citation type="submission" date="2021-04" db="EMBL/GenBank/DDBJ databases">
        <authorList>
            <person name="Gilroy R."/>
        </authorList>
    </citation>
    <scope>NUCLEOTIDE SEQUENCE</scope>
    <source>
        <strain evidence="2">ChiHjej12B11-14209</strain>
    </source>
</reference>
<dbReference type="PANTHER" id="PTHR15160">
    <property type="entry name" value="VON HIPPEL-LINDAU PROTEIN"/>
    <property type="match status" value="1"/>
</dbReference>
<gene>
    <name evidence="2" type="ORF">IAA19_07515</name>
</gene>
<name>A0A9D2F0C7_9ACTN</name>
<comment type="caution">
    <text evidence="2">The sequence shown here is derived from an EMBL/GenBank/DDBJ whole genome shotgun (WGS) entry which is preliminary data.</text>
</comment>
<dbReference type="SUPFAM" id="SSF103256">
    <property type="entry name" value="Hypothetical protein TM0160"/>
    <property type="match status" value="1"/>
</dbReference>
<accession>A0A9D2F0C7</accession>
<dbReference type="PROSITE" id="PS51658">
    <property type="entry name" value="BFN"/>
    <property type="match status" value="1"/>
</dbReference>
<organism evidence="2 3">
    <name type="scientific">Candidatus Olsenella pullistercoris</name>
    <dbReference type="NCBI Taxonomy" id="2838712"/>
    <lineage>
        <taxon>Bacteria</taxon>
        <taxon>Bacillati</taxon>
        <taxon>Actinomycetota</taxon>
        <taxon>Coriobacteriia</taxon>
        <taxon>Coriobacteriales</taxon>
        <taxon>Atopobiaceae</taxon>
        <taxon>Olsenella</taxon>
    </lineage>
</organism>
<dbReference type="AlphaFoldDB" id="A0A9D2F0C7"/>
<evidence type="ECO:0000313" key="2">
    <source>
        <dbReference type="EMBL" id="HIZ46845.1"/>
    </source>
</evidence>
<feature type="domain" description="BFN" evidence="1">
    <location>
        <begin position="10"/>
        <end position="150"/>
    </location>
</feature>
<protein>
    <submittedName>
        <fullName evidence="2">Bifunctional nuclease family protein</fullName>
    </submittedName>
</protein>
<dbReference type="Gene3D" id="3.10.690.10">
    <property type="entry name" value="Bifunctional nuclease domain"/>
    <property type="match status" value="1"/>
</dbReference>
<dbReference type="Proteomes" id="UP000824062">
    <property type="component" value="Unassembled WGS sequence"/>
</dbReference>
<dbReference type="EMBL" id="DXBM01000063">
    <property type="protein sequence ID" value="HIZ46845.1"/>
    <property type="molecule type" value="Genomic_DNA"/>
</dbReference>
<evidence type="ECO:0000259" key="1">
    <source>
        <dbReference type="PROSITE" id="PS51658"/>
    </source>
</evidence>
<reference evidence="2" key="1">
    <citation type="journal article" date="2021" name="PeerJ">
        <title>Extensive microbial diversity within the chicken gut microbiome revealed by metagenomics and culture.</title>
        <authorList>
            <person name="Gilroy R."/>
            <person name="Ravi A."/>
            <person name="Getino M."/>
            <person name="Pursley I."/>
            <person name="Horton D.L."/>
            <person name="Alikhan N.F."/>
            <person name="Baker D."/>
            <person name="Gharbi K."/>
            <person name="Hall N."/>
            <person name="Watson M."/>
            <person name="Adriaenssens E.M."/>
            <person name="Foster-Nyarko E."/>
            <person name="Jarju S."/>
            <person name="Secka A."/>
            <person name="Antonio M."/>
            <person name="Oren A."/>
            <person name="Chaudhuri R.R."/>
            <person name="La Ragione R."/>
            <person name="Hildebrand F."/>
            <person name="Pallen M.J."/>
        </authorList>
    </citation>
    <scope>NUCLEOTIDE SEQUENCE</scope>
    <source>
        <strain evidence="2">ChiHjej12B11-14209</strain>
    </source>
</reference>
<dbReference type="PANTHER" id="PTHR15160:SF1">
    <property type="entry name" value="VON HIPPEL-LINDAU DISEASE TUMOR SUPPRESSOR"/>
    <property type="match status" value="1"/>
</dbReference>
<dbReference type="Pfam" id="PF02577">
    <property type="entry name" value="BFN_dom"/>
    <property type="match status" value="1"/>
</dbReference>
<dbReference type="GO" id="GO:0004518">
    <property type="term" value="F:nuclease activity"/>
    <property type="evidence" value="ECO:0007669"/>
    <property type="project" value="InterPro"/>
</dbReference>
<dbReference type="InterPro" id="IPR036104">
    <property type="entry name" value="BFN_sf"/>
</dbReference>